<name>A0A7C0U6R0_9BACT</name>
<dbReference type="Proteomes" id="UP000885690">
    <property type="component" value="Unassembled WGS sequence"/>
</dbReference>
<dbReference type="AlphaFoldDB" id="A0A7C0U6R0"/>
<dbReference type="EMBL" id="DQWS01000130">
    <property type="protein sequence ID" value="HDD53103.1"/>
    <property type="molecule type" value="Genomic_DNA"/>
</dbReference>
<gene>
    <name evidence="1" type="ORF">ENF32_03430</name>
</gene>
<comment type="caution">
    <text evidence="1">The sequence shown here is derived from an EMBL/GenBank/DDBJ whole genome shotgun (WGS) entry which is preliminary data.</text>
</comment>
<proteinExistence type="predicted"/>
<evidence type="ECO:0000313" key="1">
    <source>
        <dbReference type="EMBL" id="HDD53103.1"/>
    </source>
</evidence>
<dbReference type="Pfam" id="PF08665">
    <property type="entry name" value="PglZ"/>
    <property type="match status" value="1"/>
</dbReference>
<accession>A0A7C0U6R0</accession>
<reference evidence="1" key="1">
    <citation type="journal article" date="2020" name="mSystems">
        <title>Genome- and Community-Level Interaction Insights into Carbon Utilization and Element Cycling Functions of Hydrothermarchaeota in Hydrothermal Sediment.</title>
        <authorList>
            <person name="Zhou Z."/>
            <person name="Liu Y."/>
            <person name="Xu W."/>
            <person name="Pan J."/>
            <person name="Luo Z.H."/>
            <person name="Li M."/>
        </authorList>
    </citation>
    <scope>NUCLEOTIDE SEQUENCE [LARGE SCALE GENOMIC DNA]</scope>
    <source>
        <strain evidence="1">HyVt-115</strain>
    </source>
</reference>
<protein>
    <submittedName>
        <fullName evidence="1">PglZ domain-containing protein</fullName>
    </submittedName>
</protein>
<organism evidence="1">
    <name type="scientific">Thermosulfidibacter takaii</name>
    <dbReference type="NCBI Taxonomy" id="412593"/>
    <lineage>
        <taxon>Bacteria</taxon>
        <taxon>Pseudomonadati</taxon>
        <taxon>Thermosulfidibacterota</taxon>
        <taxon>Thermosulfidibacteria</taxon>
        <taxon>Thermosulfidibacterales</taxon>
        <taxon>Thermosulfidibacteraceae</taxon>
    </lineage>
</organism>
<sequence length="868" mass="97258">MGKVTHELLSLISKQIQDHGIVVWYDPEGVYQNLVRDLSLHETTILTYSGSFLELRWQLEPFLEFVDEEGKINSNPDVPPKVLIYVPMSPSDTNHALVEVEKAGVVMAPGASPWQRNTRLRVIAERVFKKIAPPEQVKEIVSDVEAGKLALEDLDQLAHADEEISTLKLIFDTTVPKELALKFLCQEELDPKIAEKDALPELGRLFQSEFGISVSTGGSMEKVRSEFTQSLLLAELSIKVEEGGDATGQLSSIPVPQNQQQRKNLLDLCDTWRNRLDLREKYASFAYAVEKEGGLKALEIDPSSFKEAETFAFVEYALLAWAEDLVLKDNAQDALDIAGRRQRTFWLEFEPELQLRWRTVEHSARLLLAAKRVEGELKKVGANSETLIKAYCTGLSLDETEDPFPWYLLDRYHRHLEYYFSKIEQPPGKDPSSLERMVFHMRRRYAEVVNRCATALAEALESSGFEVPGVLHQREIFGKFVSPSLDEGKTAYILVDALRYEMGLELIEGLKDEFKVEIKPVVAQLPTITEVGMAALMPHADEGMELLEVKSGKVGVKVGSTVLKDRKSRVSCFQSLLPDTVVLKLGNIVRPSPKHKEAVKKARMVLVTSQEIDHLGETMEDEDEARRLMEEVRDKLRRGIRQLAALGVKKMTVVADHGHLFLERPDEGMKLDPPGGKTVDLHPRVWIGRGGSDSPGCLRVAARKVGLEGDLELVFPPGIACFKARGPDRGYLHGGISFQELLTPVVLIESIETAEVHEKTSVKVEMTRPKITTRLFTVRVTYKGGGVFDQPVRKVKVMAWANRAQVGEAIAVEYGDPQEIPLERGKPNVVTIQLYEDVECTRVSIRVLDAKTHVELGALKDIEVNIAI</sequence>